<sequence length="116" mass="13336">MAPISGLANDNTLSLRADKQYVVDMERELFLAKMLLGFIGYTPKYEGKWKPKFKPKLRDCKEKYEGWKKKMAWHAKEPKAPEPAHAARHISQAPDVNRITRDLTPEYMKMSTAAIA</sequence>
<evidence type="ECO:0000313" key="1">
    <source>
        <dbReference type="EMBL" id="OQE29187.1"/>
    </source>
</evidence>
<accession>A0A1V6TS47</accession>
<comment type="caution">
    <text evidence="1">The sequence shown here is derived from an EMBL/GenBank/DDBJ whole genome shotgun (WGS) entry which is preliminary data.</text>
</comment>
<name>A0A1V6TS47_9EURO</name>
<dbReference type="Proteomes" id="UP000191342">
    <property type="component" value="Unassembled WGS sequence"/>
</dbReference>
<dbReference type="OrthoDB" id="4296667at2759"/>
<dbReference type="EMBL" id="MLQL01000004">
    <property type="protein sequence ID" value="OQE29187.1"/>
    <property type="molecule type" value="Genomic_DNA"/>
</dbReference>
<gene>
    <name evidence="1" type="ORF">PENFLA_c004G02438</name>
</gene>
<reference evidence="2" key="1">
    <citation type="journal article" date="2017" name="Nat. Microbiol.">
        <title>Global analysis of biosynthetic gene clusters reveals vast potential of secondary metabolite production in Penicillium species.</title>
        <authorList>
            <person name="Nielsen J.C."/>
            <person name="Grijseels S."/>
            <person name="Prigent S."/>
            <person name="Ji B."/>
            <person name="Dainat J."/>
            <person name="Nielsen K.F."/>
            <person name="Frisvad J.C."/>
            <person name="Workman M."/>
            <person name="Nielsen J."/>
        </authorList>
    </citation>
    <scope>NUCLEOTIDE SEQUENCE [LARGE SCALE GENOMIC DNA]</scope>
    <source>
        <strain evidence="2">IBT 14082</strain>
    </source>
</reference>
<evidence type="ECO:0000313" key="2">
    <source>
        <dbReference type="Proteomes" id="UP000191342"/>
    </source>
</evidence>
<protein>
    <submittedName>
        <fullName evidence="1">Uncharacterized protein</fullName>
    </submittedName>
</protein>
<keyword evidence="2" id="KW-1185">Reference proteome</keyword>
<proteinExistence type="predicted"/>
<organism evidence="1 2">
    <name type="scientific">Penicillium flavigenum</name>
    <dbReference type="NCBI Taxonomy" id="254877"/>
    <lineage>
        <taxon>Eukaryota</taxon>
        <taxon>Fungi</taxon>
        <taxon>Dikarya</taxon>
        <taxon>Ascomycota</taxon>
        <taxon>Pezizomycotina</taxon>
        <taxon>Eurotiomycetes</taxon>
        <taxon>Eurotiomycetidae</taxon>
        <taxon>Eurotiales</taxon>
        <taxon>Aspergillaceae</taxon>
        <taxon>Penicillium</taxon>
    </lineage>
</organism>
<dbReference type="AlphaFoldDB" id="A0A1V6TS47"/>